<keyword evidence="5" id="KW-0677">Repeat</keyword>
<evidence type="ECO:0000256" key="5">
    <source>
        <dbReference type="ARBA" id="ARBA00022737"/>
    </source>
</evidence>
<evidence type="ECO:0000256" key="3">
    <source>
        <dbReference type="ARBA" id="ARBA00022448"/>
    </source>
</evidence>
<keyword evidence="11" id="KW-1185">Reference proteome</keyword>
<comment type="caution">
    <text evidence="10">The sequence shown here is derived from an EMBL/GenBank/DDBJ whole genome shotgun (WGS) entry which is preliminary data.</text>
</comment>
<accession>A0ABR2VV21</accession>
<dbReference type="InterPro" id="IPR018108">
    <property type="entry name" value="MCP_transmembrane"/>
</dbReference>
<comment type="subcellular location">
    <subcellularLocation>
        <location evidence="1">Membrane</location>
        <topology evidence="1">Multi-pass membrane protein</topology>
    </subcellularLocation>
</comment>
<dbReference type="PANTHER" id="PTHR45618">
    <property type="entry name" value="MITOCHONDRIAL DICARBOXYLATE CARRIER-RELATED"/>
    <property type="match status" value="1"/>
</dbReference>
<evidence type="ECO:0000256" key="9">
    <source>
        <dbReference type="RuleBase" id="RU000488"/>
    </source>
</evidence>
<reference evidence="10 11" key="1">
    <citation type="submission" date="2023-04" db="EMBL/GenBank/DDBJ databases">
        <title>Genome of Basidiobolus ranarum AG-B5.</title>
        <authorList>
            <person name="Stajich J.E."/>
            <person name="Carter-House D."/>
            <person name="Gryganskyi A."/>
        </authorList>
    </citation>
    <scope>NUCLEOTIDE SEQUENCE [LARGE SCALE GENOMIC DNA]</scope>
    <source>
        <strain evidence="10 11">AG-B5</strain>
    </source>
</reference>
<sequence length="356" mass="39460">MSTAAHNIPAEEIKNTFQRYESSSRFVFGGIACMAASLVTNPVDVLKVRLQLVGERTHRPAATVSTMIEHSPPHPHAQLLPRSNVVAPMNGIVTPGFMNANVSRFGFINHMNRARLLLVQEAGSGYAYLYKGLVPSLLREGSYSTLRMGLYEPFKNLLTSPEAKDQPLPLWRKVIAGGVAGAVGAGITNPTDLVKVRMQAKANAVTYKSTLDAFIRIYREEGGIRGLYRGVGPTTQRAVLLTASQLASYDQSKQILIGLNYRGDSVYTHFLASFMAGFMCALTTSPIDLIKSRLMLQKDKNKYTGTWDCMFKTIKYEGFLGLYRGFMLNWLRMGPHTIVTFIVFEELRKLAGIKPL</sequence>
<keyword evidence="6" id="KW-1133">Transmembrane helix</keyword>
<dbReference type="Pfam" id="PF00153">
    <property type="entry name" value="Mito_carr"/>
    <property type="match status" value="3"/>
</dbReference>
<evidence type="ECO:0000256" key="7">
    <source>
        <dbReference type="ARBA" id="ARBA00023136"/>
    </source>
</evidence>
<feature type="repeat" description="Solcar" evidence="8">
    <location>
        <begin position="264"/>
        <end position="350"/>
    </location>
</feature>
<proteinExistence type="inferred from homology"/>
<evidence type="ECO:0000256" key="6">
    <source>
        <dbReference type="ARBA" id="ARBA00022989"/>
    </source>
</evidence>
<keyword evidence="7 8" id="KW-0472">Membrane</keyword>
<evidence type="ECO:0000256" key="8">
    <source>
        <dbReference type="PROSITE-ProRule" id="PRU00282"/>
    </source>
</evidence>
<dbReference type="Gene3D" id="1.50.40.10">
    <property type="entry name" value="Mitochondrial carrier domain"/>
    <property type="match status" value="1"/>
</dbReference>
<name>A0ABR2VV21_9FUNG</name>
<dbReference type="EMBL" id="JASJQH010007631">
    <property type="protein sequence ID" value="KAK9703483.1"/>
    <property type="molecule type" value="Genomic_DNA"/>
</dbReference>
<evidence type="ECO:0000256" key="4">
    <source>
        <dbReference type="ARBA" id="ARBA00022692"/>
    </source>
</evidence>
<dbReference type="SUPFAM" id="SSF103506">
    <property type="entry name" value="Mitochondrial carrier"/>
    <property type="match status" value="1"/>
</dbReference>
<evidence type="ECO:0000313" key="10">
    <source>
        <dbReference type="EMBL" id="KAK9703483.1"/>
    </source>
</evidence>
<keyword evidence="4 8" id="KW-0812">Transmembrane</keyword>
<evidence type="ECO:0000256" key="2">
    <source>
        <dbReference type="ARBA" id="ARBA00006375"/>
    </source>
</evidence>
<feature type="repeat" description="Solcar" evidence="8">
    <location>
        <begin position="24"/>
        <end position="157"/>
    </location>
</feature>
<evidence type="ECO:0000313" key="11">
    <source>
        <dbReference type="Proteomes" id="UP001479436"/>
    </source>
</evidence>
<feature type="repeat" description="Solcar" evidence="8">
    <location>
        <begin position="168"/>
        <end position="255"/>
    </location>
</feature>
<organism evidence="10 11">
    <name type="scientific">Basidiobolus ranarum</name>
    <dbReference type="NCBI Taxonomy" id="34480"/>
    <lineage>
        <taxon>Eukaryota</taxon>
        <taxon>Fungi</taxon>
        <taxon>Fungi incertae sedis</taxon>
        <taxon>Zoopagomycota</taxon>
        <taxon>Entomophthoromycotina</taxon>
        <taxon>Basidiobolomycetes</taxon>
        <taxon>Basidiobolales</taxon>
        <taxon>Basidiobolaceae</taxon>
        <taxon>Basidiobolus</taxon>
    </lineage>
</organism>
<dbReference type="PROSITE" id="PS50920">
    <property type="entry name" value="SOLCAR"/>
    <property type="match status" value="3"/>
</dbReference>
<comment type="similarity">
    <text evidence="2 9">Belongs to the mitochondrial carrier (TC 2.A.29) family.</text>
</comment>
<keyword evidence="3 9" id="KW-0813">Transport</keyword>
<evidence type="ECO:0000256" key="1">
    <source>
        <dbReference type="ARBA" id="ARBA00004141"/>
    </source>
</evidence>
<dbReference type="InterPro" id="IPR023395">
    <property type="entry name" value="MCP_dom_sf"/>
</dbReference>
<dbReference type="InterPro" id="IPR050391">
    <property type="entry name" value="Mito_Metabolite_Transporter"/>
</dbReference>
<gene>
    <name evidence="10" type="ORF">K7432_010695</name>
</gene>
<dbReference type="Proteomes" id="UP001479436">
    <property type="component" value="Unassembled WGS sequence"/>
</dbReference>
<protein>
    <submittedName>
        <fullName evidence="10">Uncharacterized protein</fullName>
    </submittedName>
</protein>